<dbReference type="GeneID" id="25279388"/>
<name>A0A072PIA1_9EURO</name>
<dbReference type="Pfam" id="PF00501">
    <property type="entry name" value="AMP-binding"/>
    <property type="match status" value="1"/>
</dbReference>
<dbReference type="VEuPathDB" id="FungiDB:A1O9_04457"/>
<organism evidence="4 5">
    <name type="scientific">Exophiala aquamarina CBS 119918</name>
    <dbReference type="NCBI Taxonomy" id="1182545"/>
    <lineage>
        <taxon>Eukaryota</taxon>
        <taxon>Fungi</taxon>
        <taxon>Dikarya</taxon>
        <taxon>Ascomycota</taxon>
        <taxon>Pezizomycotina</taxon>
        <taxon>Eurotiomycetes</taxon>
        <taxon>Chaetothyriomycetidae</taxon>
        <taxon>Chaetothyriales</taxon>
        <taxon>Herpotrichiellaceae</taxon>
        <taxon>Exophiala</taxon>
    </lineage>
</organism>
<keyword evidence="1" id="KW-1133">Transmembrane helix</keyword>
<dbReference type="InterPro" id="IPR042099">
    <property type="entry name" value="ANL_N_sf"/>
</dbReference>
<dbReference type="PROSITE" id="PS00455">
    <property type="entry name" value="AMP_BINDING"/>
    <property type="match status" value="1"/>
</dbReference>
<dbReference type="PANTHER" id="PTHR24096:SF424">
    <property type="entry name" value="ACETYL-COA SYNTHETASE-LIKE PROTEIN-RELATED"/>
    <property type="match status" value="1"/>
</dbReference>
<evidence type="ECO:0000313" key="5">
    <source>
        <dbReference type="Proteomes" id="UP000027920"/>
    </source>
</evidence>
<sequence length="570" mass="63226">MAKTYESPYKTPILPVDLATFIFSSGSKEDRLRPQYFDADRPYRNFSLQQAEVLVKRFAKGLLDLGLKPDQKVLLYSGNSLHFPILFWGTVAAGCVFTGCSPSASVTELAYQLRDSDARLLITSRAGASRALEAASQVGISKEMVFEFMEPDNQTTQSDILPWTKIWASDEASASWTWRTFSSAEEAQEATAVVNYSSGTTGVPKGVEISHYNIVSNSQQVIFKRSMVAETTRGKERKQRIDLVGERWLAPLPMFHAYGQMYYCMTAARMGVKVFIMMEYSIQRYLLFLDIFGITFLTGVPTLMVALSKHPQAKSYNLTAIESVVTGSAPLNPDIGRLVEKTHLRPGVGVKQGWGMTETTCSATGFAQDDQDDGRSIGWLNPNVSAKVVPMPDHGFEQTNDIPYTVGEIWVSGPNIMKGYYKKPKETAEVIVYEGGRRWLRSGDIGYVDSRGCFYIVDRMKELIKVKGLQVAPAEIEQTLLSHSAIADAAVIGEKRPDGEYPKAFVVRALGASITGKEVQGFIEARMSKHKWLTAGVYFIDEIPRTPSGKAIRRELQKLKTSVADTSAKL</sequence>
<dbReference type="RefSeq" id="XP_013262201.1">
    <property type="nucleotide sequence ID" value="XM_013406747.1"/>
</dbReference>
<keyword evidence="1" id="KW-0812">Transmembrane</keyword>
<dbReference type="InterPro" id="IPR000873">
    <property type="entry name" value="AMP-dep_synth/lig_dom"/>
</dbReference>
<dbReference type="InterPro" id="IPR025110">
    <property type="entry name" value="AMP-bd_C"/>
</dbReference>
<dbReference type="Gene3D" id="3.30.300.30">
    <property type="match status" value="1"/>
</dbReference>
<dbReference type="EMBL" id="AMGV01000003">
    <property type="protein sequence ID" value="KEF59611.1"/>
    <property type="molecule type" value="Genomic_DNA"/>
</dbReference>
<gene>
    <name evidence="4" type="ORF">A1O9_04457</name>
</gene>
<dbReference type="HOGENOM" id="CLU_000022_59_2_1"/>
<dbReference type="GO" id="GO:0016405">
    <property type="term" value="F:CoA-ligase activity"/>
    <property type="evidence" value="ECO:0007669"/>
    <property type="project" value="TreeGrafter"/>
</dbReference>
<dbReference type="SUPFAM" id="SSF56801">
    <property type="entry name" value="Acetyl-CoA synthetase-like"/>
    <property type="match status" value="1"/>
</dbReference>
<protein>
    <recommendedName>
        <fullName evidence="6">4-coumarate-CoA ligase</fullName>
    </recommendedName>
</protein>
<keyword evidence="5" id="KW-1185">Reference proteome</keyword>
<accession>A0A072PIA1</accession>
<evidence type="ECO:0008006" key="6">
    <source>
        <dbReference type="Google" id="ProtNLM"/>
    </source>
</evidence>
<dbReference type="InterPro" id="IPR045851">
    <property type="entry name" value="AMP-bd_C_sf"/>
</dbReference>
<comment type="caution">
    <text evidence="4">The sequence shown here is derived from an EMBL/GenBank/DDBJ whole genome shotgun (WGS) entry which is preliminary data.</text>
</comment>
<dbReference type="Gene3D" id="3.40.50.12780">
    <property type="entry name" value="N-terminal domain of ligase-like"/>
    <property type="match status" value="1"/>
</dbReference>
<dbReference type="AlphaFoldDB" id="A0A072PIA1"/>
<dbReference type="OrthoDB" id="6509636at2759"/>
<dbReference type="PANTHER" id="PTHR24096">
    <property type="entry name" value="LONG-CHAIN-FATTY-ACID--COA LIGASE"/>
    <property type="match status" value="1"/>
</dbReference>
<feature type="domain" description="AMP-binding enzyme C-terminal" evidence="3">
    <location>
        <begin position="475"/>
        <end position="550"/>
    </location>
</feature>
<feature type="transmembrane region" description="Helical" evidence="1">
    <location>
        <begin position="285"/>
        <end position="307"/>
    </location>
</feature>
<evidence type="ECO:0000259" key="2">
    <source>
        <dbReference type="Pfam" id="PF00501"/>
    </source>
</evidence>
<dbReference type="Pfam" id="PF13193">
    <property type="entry name" value="AMP-binding_C"/>
    <property type="match status" value="1"/>
</dbReference>
<evidence type="ECO:0000256" key="1">
    <source>
        <dbReference type="SAM" id="Phobius"/>
    </source>
</evidence>
<proteinExistence type="predicted"/>
<reference evidence="4 5" key="1">
    <citation type="submission" date="2013-03" db="EMBL/GenBank/DDBJ databases">
        <title>The Genome Sequence of Exophiala aquamarina CBS 119918.</title>
        <authorList>
            <consortium name="The Broad Institute Genomics Platform"/>
            <person name="Cuomo C."/>
            <person name="de Hoog S."/>
            <person name="Gorbushina A."/>
            <person name="Walker B."/>
            <person name="Young S.K."/>
            <person name="Zeng Q."/>
            <person name="Gargeya S."/>
            <person name="Fitzgerald M."/>
            <person name="Haas B."/>
            <person name="Abouelleil A."/>
            <person name="Allen A.W."/>
            <person name="Alvarado L."/>
            <person name="Arachchi H.M."/>
            <person name="Berlin A.M."/>
            <person name="Chapman S.B."/>
            <person name="Gainer-Dewar J."/>
            <person name="Goldberg J."/>
            <person name="Griggs A."/>
            <person name="Gujja S."/>
            <person name="Hansen M."/>
            <person name="Howarth C."/>
            <person name="Imamovic A."/>
            <person name="Ireland A."/>
            <person name="Larimer J."/>
            <person name="McCowan C."/>
            <person name="Murphy C."/>
            <person name="Pearson M."/>
            <person name="Poon T.W."/>
            <person name="Priest M."/>
            <person name="Roberts A."/>
            <person name="Saif S."/>
            <person name="Shea T."/>
            <person name="Sisk P."/>
            <person name="Sykes S."/>
            <person name="Wortman J."/>
            <person name="Nusbaum C."/>
            <person name="Birren B."/>
        </authorList>
    </citation>
    <scope>NUCLEOTIDE SEQUENCE [LARGE SCALE GENOMIC DNA]</scope>
    <source>
        <strain evidence="4 5">CBS 119918</strain>
    </source>
</reference>
<dbReference type="STRING" id="1182545.A0A072PIA1"/>
<evidence type="ECO:0000313" key="4">
    <source>
        <dbReference type="EMBL" id="KEF59611.1"/>
    </source>
</evidence>
<evidence type="ECO:0000259" key="3">
    <source>
        <dbReference type="Pfam" id="PF13193"/>
    </source>
</evidence>
<keyword evidence="1" id="KW-0472">Membrane</keyword>
<dbReference type="InterPro" id="IPR020845">
    <property type="entry name" value="AMP-binding_CS"/>
</dbReference>
<dbReference type="Proteomes" id="UP000027920">
    <property type="component" value="Unassembled WGS sequence"/>
</dbReference>
<feature type="domain" description="AMP-dependent synthetase/ligase" evidence="2">
    <location>
        <begin position="42"/>
        <end position="421"/>
    </location>
</feature>